<comment type="caution">
    <text evidence="3">The sequence shown here is derived from an EMBL/GenBank/DDBJ whole genome shotgun (WGS) entry which is preliminary data.</text>
</comment>
<dbReference type="PANTHER" id="PTHR33392">
    <property type="entry name" value="POLYISOPRENYL-TEICHOIC ACID--PEPTIDOGLYCAN TEICHOIC ACID TRANSFERASE TAGU"/>
    <property type="match status" value="1"/>
</dbReference>
<accession>A0A543AZX5</accession>
<proteinExistence type="inferred from homology"/>
<dbReference type="NCBIfam" id="TIGR00350">
    <property type="entry name" value="lytR_cpsA_psr"/>
    <property type="match status" value="1"/>
</dbReference>
<dbReference type="RefSeq" id="WP_142042126.1">
    <property type="nucleotide sequence ID" value="NZ_JBHTGS010000001.1"/>
</dbReference>
<dbReference type="InterPro" id="IPR004474">
    <property type="entry name" value="LytR_CpsA_psr"/>
</dbReference>
<dbReference type="Proteomes" id="UP000317043">
    <property type="component" value="Unassembled WGS sequence"/>
</dbReference>
<keyword evidence="4" id="KW-1185">Reference proteome</keyword>
<evidence type="ECO:0000313" key="4">
    <source>
        <dbReference type="Proteomes" id="UP000317043"/>
    </source>
</evidence>
<dbReference type="AlphaFoldDB" id="A0A543AZX5"/>
<dbReference type="Gene3D" id="3.40.630.190">
    <property type="entry name" value="LCP protein"/>
    <property type="match status" value="1"/>
</dbReference>
<dbReference type="OrthoDB" id="5171929at2"/>
<dbReference type="EMBL" id="VFOW01000001">
    <property type="protein sequence ID" value="TQL78137.1"/>
    <property type="molecule type" value="Genomic_DNA"/>
</dbReference>
<evidence type="ECO:0000313" key="3">
    <source>
        <dbReference type="EMBL" id="TQL78137.1"/>
    </source>
</evidence>
<organism evidence="3 4">
    <name type="scientific">Stackebrandtia endophytica</name>
    <dbReference type="NCBI Taxonomy" id="1496996"/>
    <lineage>
        <taxon>Bacteria</taxon>
        <taxon>Bacillati</taxon>
        <taxon>Actinomycetota</taxon>
        <taxon>Actinomycetes</taxon>
        <taxon>Glycomycetales</taxon>
        <taxon>Glycomycetaceae</taxon>
        <taxon>Stackebrandtia</taxon>
    </lineage>
</organism>
<evidence type="ECO:0000259" key="2">
    <source>
        <dbReference type="Pfam" id="PF03816"/>
    </source>
</evidence>
<dbReference type="InterPro" id="IPR050922">
    <property type="entry name" value="LytR/CpsA/Psr_CW_biosynth"/>
</dbReference>
<dbReference type="InParanoid" id="A0A543AZX5"/>
<feature type="domain" description="Cell envelope-related transcriptional attenuator" evidence="2">
    <location>
        <begin position="88"/>
        <end position="255"/>
    </location>
</feature>
<gene>
    <name evidence="3" type="ORF">FB566_3714</name>
</gene>
<protein>
    <submittedName>
        <fullName evidence="3">LytR family transcriptional attenuator</fullName>
    </submittedName>
</protein>
<dbReference type="PANTHER" id="PTHR33392:SF6">
    <property type="entry name" value="POLYISOPRENYL-TEICHOIC ACID--PEPTIDOGLYCAN TEICHOIC ACID TRANSFERASE TAGU"/>
    <property type="match status" value="1"/>
</dbReference>
<comment type="similarity">
    <text evidence="1">Belongs to the LytR/CpsA/Psr (LCP) family.</text>
</comment>
<dbReference type="Pfam" id="PF03816">
    <property type="entry name" value="LytR_cpsA_psr"/>
    <property type="match status" value="1"/>
</dbReference>
<reference evidence="3 4" key="1">
    <citation type="submission" date="2019-06" db="EMBL/GenBank/DDBJ databases">
        <title>Sequencing the genomes of 1000 actinobacteria strains.</title>
        <authorList>
            <person name="Klenk H.-P."/>
        </authorList>
    </citation>
    <scope>NUCLEOTIDE SEQUENCE [LARGE SCALE GENOMIC DNA]</scope>
    <source>
        <strain evidence="3 4">DSM 45928</strain>
    </source>
</reference>
<sequence>MGQRGSHRAIIRRSPWWAKLLVGFGAILLVASVTTAGYAKMMLDKVDNAVATEDLLGNGDDGESDLVGPLNILVIGSDMREDWAAAQSDSIMIVHVNATLDKASVISIPRDLYVPIIGTDCGGVPCYDKINSAFSLGGTDPAASVQGIASSLTNLTGVQFTNAAMLDFGGFTNLVKMFGSIELCLPFDMVLAHPKGTFVEKGCKDYDEKLALGILRERYAYGPETPGWTEEWGISDYGRQQMQQHFIKQLLKKAKQEGYITDPTKVGDLIEEIGDKMLLDLGGRSVSDFVFGLRNIDPSSLETLRVPSEPAEIEGTSYVVMQPGEQEMAAQALFEALRNDTLDDWIAAHPDWVNKKT</sequence>
<evidence type="ECO:0000256" key="1">
    <source>
        <dbReference type="ARBA" id="ARBA00006068"/>
    </source>
</evidence>
<name>A0A543AZX5_9ACTN</name>